<proteinExistence type="predicted"/>
<feature type="compositionally biased region" description="Low complexity" evidence="1">
    <location>
        <begin position="226"/>
        <end position="246"/>
    </location>
</feature>
<gene>
    <name evidence="2" type="ORF">SDC9_66526</name>
</gene>
<accession>A0A644XW09</accession>
<organism evidence="2">
    <name type="scientific">bioreactor metagenome</name>
    <dbReference type="NCBI Taxonomy" id="1076179"/>
    <lineage>
        <taxon>unclassified sequences</taxon>
        <taxon>metagenomes</taxon>
        <taxon>ecological metagenomes</taxon>
    </lineage>
</organism>
<name>A0A644XW09_9ZZZZ</name>
<dbReference type="AlphaFoldDB" id="A0A644XW09"/>
<feature type="region of interest" description="Disordered" evidence="1">
    <location>
        <begin position="212"/>
        <end position="246"/>
    </location>
</feature>
<reference evidence="2" key="1">
    <citation type="submission" date="2019-08" db="EMBL/GenBank/DDBJ databases">
        <authorList>
            <person name="Kucharzyk K."/>
            <person name="Murdoch R.W."/>
            <person name="Higgins S."/>
            <person name="Loffler F."/>
        </authorList>
    </citation>
    <scope>NUCLEOTIDE SEQUENCE</scope>
</reference>
<comment type="caution">
    <text evidence="2">The sequence shown here is derived from an EMBL/GenBank/DDBJ whole genome shotgun (WGS) entry which is preliminary data.</text>
</comment>
<evidence type="ECO:0008006" key="3">
    <source>
        <dbReference type="Google" id="ProtNLM"/>
    </source>
</evidence>
<sequence>MDDAALLIAELLSRRWLPRSHPRVKRALVDAELFAQVEQRLAQSGLRFMDSIYADHVSVGLLPAAQNSVLGESGMNANNNLELPRDAHALLVVLWALIILPKRERQTSRVEEADLGQNDMFPGAKPLPVARLVSPVISYKALLEDYGAQLGKKVRMDVNLRLLERHGFITRKQDEIGEGPLLDVLLDYDVLAPRILDGALADVLARERAQREAEDAKADVPEAEAAHAPPASESASTDSPAAPTASAPASLSAVIASPTLAPAPMPMGDIGTSQSYAESVTEPPLAPDVEDTMEAAIDDLDDERAATKPSPGEF</sequence>
<feature type="compositionally biased region" description="Acidic residues" evidence="1">
    <location>
        <begin position="288"/>
        <end position="302"/>
    </location>
</feature>
<protein>
    <recommendedName>
        <fullName evidence="3">DUF4194 domain-containing protein</fullName>
    </recommendedName>
</protein>
<feature type="region of interest" description="Disordered" evidence="1">
    <location>
        <begin position="263"/>
        <end position="314"/>
    </location>
</feature>
<evidence type="ECO:0000256" key="1">
    <source>
        <dbReference type="SAM" id="MobiDB-lite"/>
    </source>
</evidence>
<evidence type="ECO:0000313" key="2">
    <source>
        <dbReference type="EMBL" id="MPM20097.1"/>
    </source>
</evidence>
<dbReference type="EMBL" id="VSSQ01003311">
    <property type="protein sequence ID" value="MPM20097.1"/>
    <property type="molecule type" value="Genomic_DNA"/>
</dbReference>